<organism evidence="1 2">
    <name type="scientific">Actinoplanes aureus</name>
    <dbReference type="NCBI Taxonomy" id="2792083"/>
    <lineage>
        <taxon>Bacteria</taxon>
        <taxon>Bacillati</taxon>
        <taxon>Actinomycetota</taxon>
        <taxon>Actinomycetes</taxon>
        <taxon>Micromonosporales</taxon>
        <taxon>Micromonosporaceae</taxon>
        <taxon>Actinoplanes</taxon>
    </lineage>
</organism>
<proteinExistence type="predicted"/>
<gene>
    <name evidence="1" type="ORF">I4J89_23235</name>
</gene>
<accession>A0A931CBJ3</accession>
<dbReference type="RefSeq" id="WP_196416157.1">
    <property type="nucleotide sequence ID" value="NZ_JADQTO010000011.1"/>
</dbReference>
<name>A0A931CBJ3_9ACTN</name>
<protein>
    <submittedName>
        <fullName evidence="1">Uncharacterized protein</fullName>
    </submittedName>
</protein>
<evidence type="ECO:0000313" key="1">
    <source>
        <dbReference type="EMBL" id="MBG0564367.1"/>
    </source>
</evidence>
<dbReference type="AlphaFoldDB" id="A0A931CBJ3"/>
<dbReference type="Proteomes" id="UP000598146">
    <property type="component" value="Unassembled WGS sequence"/>
</dbReference>
<evidence type="ECO:0000313" key="2">
    <source>
        <dbReference type="Proteomes" id="UP000598146"/>
    </source>
</evidence>
<reference evidence="1" key="1">
    <citation type="submission" date="2020-11" db="EMBL/GenBank/DDBJ databases">
        <title>Isolation and identification of active actinomycetes.</title>
        <authorList>
            <person name="Sun X."/>
        </authorList>
    </citation>
    <scope>NUCLEOTIDE SEQUENCE</scope>
    <source>
        <strain evidence="1">NEAU-A11</strain>
    </source>
</reference>
<comment type="caution">
    <text evidence="1">The sequence shown here is derived from an EMBL/GenBank/DDBJ whole genome shotgun (WGS) entry which is preliminary data.</text>
</comment>
<dbReference type="EMBL" id="JADQTO010000011">
    <property type="protein sequence ID" value="MBG0564367.1"/>
    <property type="molecule type" value="Genomic_DNA"/>
</dbReference>
<sequence>MNRFLTAQPLEITDSLVAARGFDARKEFWAGGGTMSELNFTSLRCLRQQDVSGVDEPRLVVDGRTVWNGAIDRGRSHEWRPPLSVTFDGSVVVQVDEMNGDNPKRIGEPVTITAKSSSPAVFKTSGAHYELHYRQAS</sequence>
<keyword evidence="2" id="KW-1185">Reference proteome</keyword>